<comment type="similarity">
    <text evidence="16">Belongs to the cholesterol 7-desaturase family.</text>
</comment>
<dbReference type="GO" id="GO:0046872">
    <property type="term" value="F:metal ion binding"/>
    <property type="evidence" value="ECO:0007669"/>
    <property type="project" value="UniProtKB-KW"/>
</dbReference>
<name>A0A7K0DUZ6_9NOCA</name>
<dbReference type="SUPFAM" id="SSF50022">
    <property type="entry name" value="ISP domain"/>
    <property type="match status" value="1"/>
</dbReference>
<comment type="pathway">
    <text evidence="15">Steroid hormone biosynthesis; dafachronic acid biosynthesis.</text>
</comment>
<dbReference type="GO" id="GO:0016020">
    <property type="term" value="C:membrane"/>
    <property type="evidence" value="ECO:0007669"/>
    <property type="project" value="UniProtKB-SubCell"/>
</dbReference>
<evidence type="ECO:0000256" key="2">
    <source>
        <dbReference type="ARBA" id="ARBA00004370"/>
    </source>
</evidence>
<dbReference type="PANTHER" id="PTHR21266">
    <property type="entry name" value="IRON-SULFUR DOMAIN CONTAINING PROTEIN"/>
    <property type="match status" value="1"/>
</dbReference>
<dbReference type="Gene3D" id="2.102.10.10">
    <property type="entry name" value="Rieske [2Fe-2S] iron-sulphur domain"/>
    <property type="match status" value="1"/>
</dbReference>
<evidence type="ECO:0000256" key="20">
    <source>
        <dbReference type="ARBA" id="ARBA00047853"/>
    </source>
</evidence>
<comment type="caution">
    <text evidence="23">The sequence shown here is derived from an EMBL/GenBank/DDBJ whole genome shotgun (WGS) entry which is preliminary data.</text>
</comment>
<evidence type="ECO:0000256" key="18">
    <source>
        <dbReference type="ARBA" id="ARBA00030944"/>
    </source>
</evidence>
<proteinExistence type="inferred from homology"/>
<evidence type="ECO:0000256" key="3">
    <source>
        <dbReference type="ARBA" id="ARBA00004972"/>
    </source>
</evidence>
<evidence type="ECO:0000256" key="19">
    <source>
        <dbReference type="ARBA" id="ARBA00046982"/>
    </source>
</evidence>
<organism evidence="23 24">
    <name type="scientific">Nocardia aurantia</name>
    <dbReference type="NCBI Taxonomy" id="2585199"/>
    <lineage>
        <taxon>Bacteria</taxon>
        <taxon>Bacillati</taxon>
        <taxon>Actinomycetota</taxon>
        <taxon>Actinomycetes</taxon>
        <taxon>Mycobacteriales</taxon>
        <taxon>Nocardiaceae</taxon>
        <taxon>Nocardia</taxon>
    </lineage>
</organism>
<gene>
    <name evidence="23" type="primary">kshA_3</name>
    <name evidence="23" type="ORF">NRB56_47920</name>
</gene>
<keyword evidence="8" id="KW-1133">Transmembrane helix</keyword>
<keyword evidence="12" id="KW-0443">Lipid metabolism</keyword>
<accession>A0A7K0DUZ6</accession>
<evidence type="ECO:0000256" key="10">
    <source>
        <dbReference type="ARBA" id="ARBA00023004"/>
    </source>
</evidence>
<evidence type="ECO:0000256" key="15">
    <source>
        <dbReference type="ARBA" id="ARBA00025712"/>
    </source>
</evidence>
<keyword evidence="11" id="KW-0411">Iron-sulfur</keyword>
<sequence length="345" mass="39106">MRDWPYEVFPTGWYQIGYSAELQPGEVRPVRYFDRELVLFRTEAGRLALLDAYCPHLGAHLGYGGTVVDDCIECPFHGWRWRTDGSLGTIPYDPEANRRVRIESWPTREVAGLLLTWYDAFGREPFWEWPGITEFLDEENFYPIFPQGADHIGIRKIIPQSPVENTPDFEHFPFVHGAGRAGNPITWEEKEHYLRTRISFLFGAHKAKTWLTPDGPVEGEIETEAWGLGLSNARFTLGDFVTSQLTATTPVDAEHSELFDTITASREPGDSGPEPTGKAGKMITFQKGQIRHDFKIWENQRYVEHPPFAGREAEAYASFRRWSKQFYFGPDGESAPGAGGGQQAG</sequence>
<evidence type="ECO:0000256" key="16">
    <source>
        <dbReference type="ARBA" id="ARBA00025729"/>
    </source>
</evidence>
<dbReference type="InterPro" id="IPR036922">
    <property type="entry name" value="Rieske_2Fe-2S_sf"/>
</dbReference>
<comment type="pathway">
    <text evidence="3">Hormone biosynthesis.</text>
</comment>
<dbReference type="GO" id="GO:0016042">
    <property type="term" value="P:lipid catabolic process"/>
    <property type="evidence" value="ECO:0007669"/>
    <property type="project" value="UniProtKB-KW"/>
</dbReference>
<dbReference type="EMBL" id="WEGI01000010">
    <property type="protein sequence ID" value="MQY29202.1"/>
    <property type="molecule type" value="Genomic_DNA"/>
</dbReference>
<dbReference type="Pfam" id="PF00355">
    <property type="entry name" value="Rieske"/>
    <property type="match status" value="1"/>
</dbReference>
<feature type="domain" description="Rieske" evidence="22">
    <location>
        <begin position="14"/>
        <end position="116"/>
    </location>
</feature>
<keyword evidence="9 23" id="KW-0560">Oxidoreductase</keyword>
<dbReference type="GO" id="GO:0004497">
    <property type="term" value="F:monooxygenase activity"/>
    <property type="evidence" value="ECO:0007669"/>
    <property type="project" value="UniProtKB-KW"/>
</dbReference>
<dbReference type="SUPFAM" id="SSF55961">
    <property type="entry name" value="Bet v1-like"/>
    <property type="match status" value="1"/>
</dbReference>
<dbReference type="GO" id="GO:0051537">
    <property type="term" value="F:2 iron, 2 sulfur cluster binding"/>
    <property type="evidence" value="ECO:0007669"/>
    <property type="project" value="UniProtKB-KW"/>
</dbReference>
<dbReference type="PANTHER" id="PTHR21266:SF32">
    <property type="entry name" value="CHOLESTEROL 7-DESATURASE NVD"/>
    <property type="match status" value="1"/>
</dbReference>
<comment type="catalytic activity">
    <reaction evidence="20">
        <text>cholesterol + NADH + O2 + H(+) = 7-dehydrocholesterol + NAD(+) + 2 H2O</text>
        <dbReference type="Rhea" id="RHEA:51644"/>
        <dbReference type="ChEBI" id="CHEBI:15377"/>
        <dbReference type="ChEBI" id="CHEBI:15378"/>
        <dbReference type="ChEBI" id="CHEBI:15379"/>
        <dbReference type="ChEBI" id="CHEBI:16113"/>
        <dbReference type="ChEBI" id="CHEBI:17759"/>
        <dbReference type="ChEBI" id="CHEBI:57540"/>
        <dbReference type="ChEBI" id="CHEBI:57945"/>
        <dbReference type="EC" id="1.14.19.21"/>
    </reaction>
    <physiologicalReaction direction="left-to-right" evidence="20">
        <dbReference type="Rhea" id="RHEA:51645"/>
    </physiologicalReaction>
</comment>
<evidence type="ECO:0000256" key="8">
    <source>
        <dbReference type="ARBA" id="ARBA00022989"/>
    </source>
</evidence>
<evidence type="ECO:0000256" key="9">
    <source>
        <dbReference type="ARBA" id="ARBA00023002"/>
    </source>
</evidence>
<dbReference type="CDD" id="cd03469">
    <property type="entry name" value="Rieske_RO_Alpha_N"/>
    <property type="match status" value="1"/>
</dbReference>
<dbReference type="GO" id="GO:0170056">
    <property type="term" value="F:cholesterol 7-desaturase [NAD(P)H] activity"/>
    <property type="evidence" value="ECO:0007669"/>
    <property type="project" value="UniProtKB-EC"/>
</dbReference>
<evidence type="ECO:0000256" key="12">
    <source>
        <dbReference type="ARBA" id="ARBA00023098"/>
    </source>
</evidence>
<evidence type="ECO:0000313" key="23">
    <source>
        <dbReference type="EMBL" id="MQY29202.1"/>
    </source>
</evidence>
<evidence type="ECO:0000256" key="1">
    <source>
        <dbReference type="ARBA" id="ARBA00001962"/>
    </source>
</evidence>
<evidence type="ECO:0000256" key="5">
    <source>
        <dbReference type="ARBA" id="ARBA00022714"/>
    </source>
</evidence>
<evidence type="ECO:0000256" key="17">
    <source>
        <dbReference type="ARBA" id="ARBA00026095"/>
    </source>
</evidence>
<evidence type="ECO:0000256" key="13">
    <source>
        <dbReference type="ARBA" id="ARBA00023136"/>
    </source>
</evidence>
<keyword evidence="7" id="KW-0442">Lipid degradation</keyword>
<keyword evidence="24" id="KW-1185">Reference proteome</keyword>
<keyword evidence="23" id="KW-0503">Monooxygenase</keyword>
<keyword evidence="14" id="KW-0753">Steroid metabolism</keyword>
<dbReference type="AlphaFoldDB" id="A0A7K0DUZ6"/>
<dbReference type="RefSeq" id="WP_194290958.1">
    <property type="nucleotide sequence ID" value="NZ_WEGI01000010.1"/>
</dbReference>
<comment type="catalytic activity">
    <reaction evidence="21">
        <text>cholesterol + NADPH + O2 + H(+) = 7-dehydrocholesterol + NADP(+) + 2 H2O</text>
        <dbReference type="Rhea" id="RHEA:45024"/>
        <dbReference type="ChEBI" id="CHEBI:15377"/>
        <dbReference type="ChEBI" id="CHEBI:15378"/>
        <dbReference type="ChEBI" id="CHEBI:15379"/>
        <dbReference type="ChEBI" id="CHEBI:16113"/>
        <dbReference type="ChEBI" id="CHEBI:17759"/>
        <dbReference type="ChEBI" id="CHEBI:57783"/>
        <dbReference type="ChEBI" id="CHEBI:58349"/>
        <dbReference type="EC" id="1.14.19.21"/>
    </reaction>
    <physiologicalReaction direction="left-to-right" evidence="21">
        <dbReference type="Rhea" id="RHEA:45025"/>
    </physiologicalReaction>
</comment>
<evidence type="ECO:0000256" key="4">
    <source>
        <dbReference type="ARBA" id="ARBA00022692"/>
    </source>
</evidence>
<dbReference type="Gene3D" id="3.90.380.10">
    <property type="entry name" value="Naphthalene 1,2-dioxygenase Alpha Subunit, Chain A, domain 1"/>
    <property type="match status" value="1"/>
</dbReference>
<evidence type="ECO:0000313" key="24">
    <source>
        <dbReference type="Proteomes" id="UP000431401"/>
    </source>
</evidence>
<evidence type="ECO:0000256" key="21">
    <source>
        <dbReference type="ARBA" id="ARBA00049548"/>
    </source>
</evidence>
<keyword evidence="13" id="KW-0472">Membrane</keyword>
<evidence type="ECO:0000256" key="14">
    <source>
        <dbReference type="ARBA" id="ARBA00023221"/>
    </source>
</evidence>
<keyword evidence="6" id="KW-0479">Metal-binding</keyword>
<dbReference type="EC" id="1.14.19.21" evidence="17"/>
<evidence type="ECO:0000256" key="11">
    <source>
        <dbReference type="ARBA" id="ARBA00023014"/>
    </source>
</evidence>
<evidence type="ECO:0000256" key="7">
    <source>
        <dbReference type="ARBA" id="ARBA00022963"/>
    </source>
</evidence>
<keyword evidence="4" id="KW-0812">Transmembrane</keyword>
<dbReference type="GO" id="GO:0008203">
    <property type="term" value="P:cholesterol metabolic process"/>
    <property type="evidence" value="ECO:0007669"/>
    <property type="project" value="InterPro"/>
</dbReference>
<comment type="subcellular location">
    <subcellularLocation>
        <location evidence="2">Membrane</location>
    </subcellularLocation>
</comment>
<dbReference type="InterPro" id="IPR045605">
    <property type="entry name" value="KshA-like_C"/>
</dbReference>
<comment type="subunit">
    <text evidence="19">Homotrimer. The two-component system 3-ketosteroid-9-alpha-monooxygenase is composed of an oxygenase component KshA and a reductase component KshB.</text>
</comment>
<keyword evidence="5" id="KW-0001">2Fe-2S</keyword>
<keyword evidence="10" id="KW-0408">Iron</keyword>
<evidence type="ECO:0000259" key="22">
    <source>
        <dbReference type="PROSITE" id="PS51296"/>
    </source>
</evidence>
<comment type="cofactor">
    <cofactor evidence="1">
        <name>Fe cation</name>
        <dbReference type="ChEBI" id="CHEBI:24875"/>
    </cofactor>
</comment>
<protein>
    <recommendedName>
        <fullName evidence="17">cholesterol 7-desaturase</fullName>
        <ecNumber evidence="17">1.14.19.21</ecNumber>
    </recommendedName>
    <alternativeName>
        <fullName evidence="18">Rieske-type oxygenase</fullName>
    </alternativeName>
</protein>
<dbReference type="InterPro" id="IPR050584">
    <property type="entry name" value="Cholesterol_7-desaturase"/>
</dbReference>
<evidence type="ECO:0000256" key="6">
    <source>
        <dbReference type="ARBA" id="ARBA00022723"/>
    </source>
</evidence>
<dbReference type="GO" id="GO:0005737">
    <property type="term" value="C:cytoplasm"/>
    <property type="evidence" value="ECO:0007669"/>
    <property type="project" value="TreeGrafter"/>
</dbReference>
<dbReference type="InterPro" id="IPR017941">
    <property type="entry name" value="Rieske_2Fe-2S"/>
</dbReference>
<reference evidence="23 24" key="1">
    <citation type="submission" date="2019-10" db="EMBL/GenBank/DDBJ databases">
        <title>Nocardia macrotermitis sp. nov. and Nocardia aurantia sp. nov., isolated from the gut of fungus growing-termite Macrotermes natalensis.</title>
        <authorList>
            <person name="Benndorf R."/>
            <person name="Schwitalla J."/>
            <person name="Martin K."/>
            <person name="De Beer W."/>
            <person name="Kaster A.-K."/>
            <person name="Vollmers J."/>
            <person name="Poulsen M."/>
            <person name="Beemelmanns C."/>
        </authorList>
    </citation>
    <scope>NUCLEOTIDE SEQUENCE [LARGE SCALE GENOMIC DNA]</scope>
    <source>
        <strain evidence="23 24">RB56</strain>
    </source>
</reference>
<dbReference type="Pfam" id="PF19298">
    <property type="entry name" value="KshA_C"/>
    <property type="match status" value="1"/>
</dbReference>
<dbReference type="PROSITE" id="PS51296">
    <property type="entry name" value="RIESKE"/>
    <property type="match status" value="1"/>
</dbReference>
<dbReference type="Proteomes" id="UP000431401">
    <property type="component" value="Unassembled WGS sequence"/>
</dbReference>